<keyword evidence="2" id="KW-1185">Reference proteome</keyword>
<evidence type="ECO:0000313" key="1">
    <source>
        <dbReference type="EMBL" id="KAK3760977.1"/>
    </source>
</evidence>
<dbReference type="AlphaFoldDB" id="A0AAE0Z337"/>
<proteinExistence type="predicted"/>
<evidence type="ECO:0000313" key="2">
    <source>
        <dbReference type="Proteomes" id="UP001283361"/>
    </source>
</evidence>
<protein>
    <submittedName>
        <fullName evidence="1">Uncharacterized protein</fullName>
    </submittedName>
</protein>
<reference evidence="1" key="1">
    <citation type="journal article" date="2023" name="G3 (Bethesda)">
        <title>A reference genome for the long-term kleptoplast-retaining sea slug Elysia crispata morphotype clarki.</title>
        <authorList>
            <person name="Eastman K.E."/>
            <person name="Pendleton A.L."/>
            <person name="Shaikh M.A."/>
            <person name="Suttiyut T."/>
            <person name="Ogas R."/>
            <person name="Tomko P."/>
            <person name="Gavelis G."/>
            <person name="Widhalm J.R."/>
            <person name="Wisecaver J.H."/>
        </authorList>
    </citation>
    <scope>NUCLEOTIDE SEQUENCE</scope>
    <source>
        <strain evidence="1">ECLA1</strain>
    </source>
</reference>
<gene>
    <name evidence="1" type="ORF">RRG08_022384</name>
</gene>
<comment type="caution">
    <text evidence="1">The sequence shown here is derived from an EMBL/GenBank/DDBJ whole genome shotgun (WGS) entry which is preliminary data.</text>
</comment>
<name>A0AAE0Z337_9GAST</name>
<organism evidence="1 2">
    <name type="scientific">Elysia crispata</name>
    <name type="common">lettuce slug</name>
    <dbReference type="NCBI Taxonomy" id="231223"/>
    <lineage>
        <taxon>Eukaryota</taxon>
        <taxon>Metazoa</taxon>
        <taxon>Spiralia</taxon>
        <taxon>Lophotrochozoa</taxon>
        <taxon>Mollusca</taxon>
        <taxon>Gastropoda</taxon>
        <taxon>Heterobranchia</taxon>
        <taxon>Euthyneura</taxon>
        <taxon>Panpulmonata</taxon>
        <taxon>Sacoglossa</taxon>
        <taxon>Placobranchoidea</taxon>
        <taxon>Plakobranchidae</taxon>
        <taxon>Elysia</taxon>
    </lineage>
</organism>
<dbReference type="Proteomes" id="UP001283361">
    <property type="component" value="Unassembled WGS sequence"/>
</dbReference>
<dbReference type="EMBL" id="JAWDGP010004927">
    <property type="protein sequence ID" value="KAK3760977.1"/>
    <property type="molecule type" value="Genomic_DNA"/>
</dbReference>
<accession>A0AAE0Z337</accession>
<sequence length="147" mass="16267">MVQSGTFYKALEGLEISPAFSCKQIHNDLLWVLCVPLCENQRPVKWCRMCPPDPNPAVPVAGVDCGTRRLVQTATSGEDLRFRALHYLQLPREGKIHLGNLLERGGMLDTTSPLRVNCDRTMAIVSDASLCIVQPVSGNVRTLFSML</sequence>